<organism evidence="2 3">
    <name type="scientific">Winslowiella arboricola</name>
    <dbReference type="NCBI Taxonomy" id="2978220"/>
    <lineage>
        <taxon>Bacteria</taxon>
        <taxon>Pseudomonadati</taxon>
        <taxon>Pseudomonadota</taxon>
        <taxon>Gammaproteobacteria</taxon>
        <taxon>Enterobacterales</taxon>
        <taxon>Erwiniaceae</taxon>
        <taxon>Winslowiella</taxon>
    </lineage>
</organism>
<keyword evidence="3" id="KW-1185">Reference proteome</keyword>
<dbReference type="InterPro" id="IPR021225">
    <property type="entry name" value="Tlde1_dom"/>
</dbReference>
<feature type="domain" description="Tlde1" evidence="1">
    <location>
        <begin position="28"/>
        <end position="152"/>
    </location>
</feature>
<dbReference type="EMBL" id="JAODIM010000043">
    <property type="protein sequence ID" value="MCU5780666.1"/>
    <property type="molecule type" value="Genomic_DNA"/>
</dbReference>
<dbReference type="RefSeq" id="WP_267142279.1">
    <property type="nucleotide sequence ID" value="NZ_JAODIL010000068.1"/>
</dbReference>
<protein>
    <submittedName>
        <fullName evidence="2">DUF2778 domain-containing protein</fullName>
    </submittedName>
</protein>
<dbReference type="Pfam" id="PF10908">
    <property type="entry name" value="Tlde1_dom"/>
    <property type="match status" value="1"/>
</dbReference>
<proteinExistence type="predicted"/>
<sequence length="176" mass="19585">MIQMQMVYDDAARKTGRAQLTVYGVGTYAVLSGRDKFINNANCSFVTDYGSIPVGEYWIVALPSGSFANSVLREVKDLVNRTNHDEWFGLFSTKTMSDHVLVNEVQRGSFRLHPLRPDGSGESWGCITFFKVQEFQIVRQALLRTEQSSVAGSRNGLKAYGKVTVKGTPDYAQCDV</sequence>
<evidence type="ECO:0000259" key="1">
    <source>
        <dbReference type="Pfam" id="PF10908"/>
    </source>
</evidence>
<evidence type="ECO:0000313" key="3">
    <source>
        <dbReference type="Proteomes" id="UP001064262"/>
    </source>
</evidence>
<dbReference type="AlphaFoldDB" id="A0A9J6PT58"/>
<evidence type="ECO:0000313" key="2">
    <source>
        <dbReference type="EMBL" id="MCU5780666.1"/>
    </source>
</evidence>
<comment type="caution">
    <text evidence="2">The sequence shown here is derived from an EMBL/GenBank/DDBJ whole genome shotgun (WGS) entry which is preliminary data.</text>
</comment>
<accession>A0A9J6PT58</accession>
<gene>
    <name evidence="2" type="ORF">N5923_24530</name>
</gene>
<name>A0A9J6PT58_9GAMM</name>
<dbReference type="Proteomes" id="UP001064262">
    <property type="component" value="Unassembled WGS sequence"/>
</dbReference>
<reference evidence="2" key="1">
    <citation type="submission" date="2022-09" db="EMBL/GenBank/DDBJ databases">
        <title>Winslowiella arboricola sp. nov., isolated from bleeding cankers on broadleaf hosts.</title>
        <authorList>
            <person name="Brady C."/>
            <person name="Kaur S."/>
            <person name="Crampton B."/>
            <person name="Maddock D."/>
            <person name="Arnold D."/>
            <person name="Denman S."/>
        </authorList>
    </citation>
    <scope>NUCLEOTIDE SEQUENCE</scope>
    <source>
        <strain evidence="2">BAC 15a-03b</strain>
    </source>
</reference>